<name>A0A1B2DEU1_9BACL</name>
<feature type="domain" description="Glycosyltransferase subfamily 4-like N-terminal" evidence="2">
    <location>
        <begin position="15"/>
        <end position="203"/>
    </location>
</feature>
<sequence length="406" mass="45502">MKIGLVSYWCIPYTGGVSTYVLALQKGLEERGHEVDILSHNQSGLHYHIVNKGKSIDKQTFLTPIMKQIGIRFNMKSRNYDAWLAAMEGERLAFRQALTTFTLTKYDVLHAQDVISATAVSEIKPKNTPLVVTLHGKLEAEWKLQGVISDPSPAATWASTLDQYGSRVGDRIIVPSKWLKQQYESTSDLEKDPFDVIPYGFDTLSFLRQAISLKGAIPESSLKLIVCPARLDAVKGHEVLLHALELLRKRRSDWVCWLVGDGPLRPRLEQLTNHLKLQQHVMFLGHRNDMAALLSQADMVVAPSIHDNLPFAIMEAQVAGKPIIASDAGGIPEMIADGESGLLFTSGRADLLCERINKLLDDDWLQKRLANQARYHGLRQWSLDSMTERTLQLYDEALQAKQRGGK</sequence>
<protein>
    <recommendedName>
        <fullName evidence="4">Glycosyl transferase</fullName>
    </recommendedName>
</protein>
<evidence type="ECO:0000313" key="3">
    <source>
        <dbReference type="EMBL" id="ANY66216.1"/>
    </source>
</evidence>
<dbReference type="AlphaFoldDB" id="A0A1B2DEU1"/>
<evidence type="ECO:0000259" key="1">
    <source>
        <dbReference type="Pfam" id="PF00534"/>
    </source>
</evidence>
<dbReference type="PANTHER" id="PTHR45947:SF3">
    <property type="entry name" value="SULFOQUINOVOSYL TRANSFERASE SQD2"/>
    <property type="match status" value="1"/>
</dbReference>
<accession>A0A1B2DEU1</accession>
<dbReference type="InterPro" id="IPR001296">
    <property type="entry name" value="Glyco_trans_1"/>
</dbReference>
<reference evidence="3" key="1">
    <citation type="submission" date="2016-08" db="EMBL/GenBank/DDBJ databases">
        <title>Complete Genome Seqeunce of Paenibacillus sp. BIHB 4019 from tea rhizoplane.</title>
        <authorList>
            <person name="Thakur R."/>
            <person name="Swarnkar M.K."/>
            <person name="Gulati A."/>
        </authorList>
    </citation>
    <scope>NUCLEOTIDE SEQUENCE [LARGE SCALE GENOMIC DNA]</scope>
    <source>
        <strain evidence="3">BIHB4019</strain>
    </source>
</reference>
<dbReference type="SUPFAM" id="SSF53756">
    <property type="entry name" value="UDP-Glycosyltransferase/glycogen phosphorylase"/>
    <property type="match status" value="1"/>
</dbReference>
<gene>
    <name evidence="3" type="ORF">BBD42_06870</name>
</gene>
<dbReference type="Gene3D" id="3.40.50.2000">
    <property type="entry name" value="Glycogen Phosphorylase B"/>
    <property type="match status" value="2"/>
</dbReference>
<evidence type="ECO:0008006" key="4">
    <source>
        <dbReference type="Google" id="ProtNLM"/>
    </source>
</evidence>
<dbReference type="Pfam" id="PF00534">
    <property type="entry name" value="Glycos_transf_1"/>
    <property type="match status" value="1"/>
</dbReference>
<dbReference type="GO" id="GO:0016757">
    <property type="term" value="F:glycosyltransferase activity"/>
    <property type="evidence" value="ECO:0007669"/>
    <property type="project" value="InterPro"/>
</dbReference>
<evidence type="ECO:0000259" key="2">
    <source>
        <dbReference type="Pfam" id="PF13439"/>
    </source>
</evidence>
<dbReference type="RefSeq" id="WP_099517585.1">
    <property type="nucleotide sequence ID" value="NZ_CP016808.1"/>
</dbReference>
<dbReference type="InterPro" id="IPR028098">
    <property type="entry name" value="Glyco_trans_4-like_N"/>
</dbReference>
<dbReference type="PANTHER" id="PTHR45947">
    <property type="entry name" value="SULFOQUINOVOSYL TRANSFERASE SQD2"/>
    <property type="match status" value="1"/>
</dbReference>
<organism evidence="3">
    <name type="scientific">Paenibacillus sp. BIHB 4019</name>
    <dbReference type="NCBI Taxonomy" id="1870819"/>
    <lineage>
        <taxon>Bacteria</taxon>
        <taxon>Bacillati</taxon>
        <taxon>Bacillota</taxon>
        <taxon>Bacilli</taxon>
        <taxon>Bacillales</taxon>
        <taxon>Paenibacillaceae</taxon>
        <taxon>Paenibacillus</taxon>
    </lineage>
</organism>
<feature type="domain" description="Glycosyl transferase family 1" evidence="1">
    <location>
        <begin position="222"/>
        <end position="374"/>
    </location>
</feature>
<dbReference type="Pfam" id="PF13439">
    <property type="entry name" value="Glyco_transf_4"/>
    <property type="match status" value="1"/>
</dbReference>
<dbReference type="EMBL" id="CP016808">
    <property type="protein sequence ID" value="ANY66216.1"/>
    <property type="molecule type" value="Genomic_DNA"/>
</dbReference>
<proteinExistence type="predicted"/>
<dbReference type="InterPro" id="IPR050194">
    <property type="entry name" value="Glycosyltransferase_grp1"/>
</dbReference>
<dbReference type="CDD" id="cd03801">
    <property type="entry name" value="GT4_PimA-like"/>
    <property type="match status" value="1"/>
</dbReference>